<dbReference type="Pfam" id="PF04493">
    <property type="entry name" value="Endonuclease_5"/>
    <property type="match status" value="1"/>
</dbReference>
<comment type="caution">
    <text evidence="7">The sequence shown here is derived from an EMBL/GenBank/DDBJ whole genome shotgun (WGS) entry which is preliminary data.</text>
</comment>
<evidence type="ECO:0000256" key="1">
    <source>
        <dbReference type="ARBA" id="ARBA00004496"/>
    </source>
</evidence>
<evidence type="ECO:0000313" key="7">
    <source>
        <dbReference type="EMBL" id="KPK64820.1"/>
    </source>
</evidence>
<evidence type="ECO:0000256" key="3">
    <source>
        <dbReference type="ARBA" id="ARBA00022722"/>
    </source>
</evidence>
<comment type="catalytic activity">
    <reaction evidence="6">
        <text>Endonucleolytic cleavage at apurinic or apyrimidinic sites to products with a 5'-phosphate.</text>
        <dbReference type="EC" id="3.1.21.7"/>
    </reaction>
</comment>
<dbReference type="EMBL" id="LJUJ01000001">
    <property type="protein sequence ID" value="KPK64820.1"/>
    <property type="molecule type" value="Genomic_DNA"/>
</dbReference>
<dbReference type="Gene3D" id="3.30.2170.10">
    <property type="entry name" value="archaeoglobus fulgidus dsm 4304 superfamily"/>
    <property type="match status" value="1"/>
</dbReference>
<keyword evidence="6" id="KW-0460">Magnesium</keyword>
<dbReference type="HAMAP" id="MF_00801">
    <property type="entry name" value="Endonuclease_5"/>
    <property type="match status" value="1"/>
</dbReference>
<dbReference type="Proteomes" id="UP000051373">
    <property type="component" value="Unassembled WGS sequence"/>
</dbReference>
<evidence type="ECO:0000256" key="2">
    <source>
        <dbReference type="ARBA" id="ARBA00022490"/>
    </source>
</evidence>
<keyword evidence="6" id="KW-0479">Metal-binding</keyword>
<keyword evidence="6" id="KW-0227">DNA damage</keyword>
<dbReference type="InterPro" id="IPR007581">
    <property type="entry name" value="Endonuclease-V"/>
</dbReference>
<dbReference type="NCBIfam" id="NF008629">
    <property type="entry name" value="PRK11617.1"/>
    <property type="match status" value="1"/>
</dbReference>
<sequence>MLLRLAQLSKNQREVAEAVRIVPLKKRVSMIAGADVARNGKYLFGSMAVLSFPELLLLDESHAEQREPIPYVPGFLSYRELPVLAKAFSRLKKKPDLILVDGQGIAHPRRLGLASHLGVVLGVPTIGCAKSHLYGDYEMPEDARGSYTFLKSKNNRIGLVLRTRNNVKPLFISPGHLIDLDGCLCILLSVTPRYRIPEPIRQAHRMAGSRARSA</sequence>
<dbReference type="STRING" id="1703779.AMJ83_01185"/>
<reference evidence="7 8" key="1">
    <citation type="journal article" date="2015" name="Microbiome">
        <title>Genomic resolution of linkages in carbon, nitrogen, and sulfur cycling among widespread estuary sediment bacteria.</title>
        <authorList>
            <person name="Baker B.J."/>
            <person name="Lazar C.S."/>
            <person name="Teske A.P."/>
            <person name="Dick G.J."/>
        </authorList>
    </citation>
    <scope>NUCLEOTIDE SEQUENCE [LARGE SCALE GENOMIC DNA]</scope>
    <source>
        <strain evidence="7">SM23_42</strain>
    </source>
</reference>
<protein>
    <recommendedName>
        <fullName evidence="6">Endonuclease V</fullName>
        <ecNumber evidence="6">3.1.21.7</ecNumber>
    </recommendedName>
    <alternativeName>
        <fullName evidence="6">Deoxyinosine 3'endonuclease</fullName>
    </alternativeName>
    <alternativeName>
        <fullName evidence="6">Deoxyribonuclease V</fullName>
        <shortName evidence="6">DNase V</shortName>
    </alternativeName>
</protein>
<accession>A0A0S8FXW8</accession>
<evidence type="ECO:0000256" key="5">
    <source>
        <dbReference type="ARBA" id="ARBA00022801"/>
    </source>
</evidence>
<dbReference type="GO" id="GO:0000287">
    <property type="term" value="F:magnesium ion binding"/>
    <property type="evidence" value="ECO:0007669"/>
    <property type="project" value="UniProtKB-UniRule"/>
</dbReference>
<keyword evidence="5 6" id="KW-0378">Hydrolase</keyword>
<dbReference type="AlphaFoldDB" id="A0A0S8FXW8"/>
<keyword evidence="6" id="KW-0234">DNA repair</keyword>
<name>A0A0S8FXW8_UNCW3</name>
<dbReference type="GO" id="GO:0005737">
    <property type="term" value="C:cytoplasm"/>
    <property type="evidence" value="ECO:0007669"/>
    <property type="project" value="UniProtKB-SubCell"/>
</dbReference>
<comment type="subcellular location">
    <subcellularLocation>
        <location evidence="1 6">Cytoplasm</location>
    </subcellularLocation>
</comment>
<comment type="function">
    <text evidence="6">DNA repair enzyme involved in the repair of deaminated bases. Selectively cleaves double-stranded DNA at the second phosphodiester bond 3' to a deoxyinosine leaving behind the intact lesion on the nicked DNA.</text>
</comment>
<dbReference type="PANTHER" id="PTHR28511">
    <property type="entry name" value="ENDONUCLEASE V"/>
    <property type="match status" value="1"/>
</dbReference>
<dbReference type="EC" id="3.1.21.7" evidence="6"/>
<dbReference type="PATRIC" id="fig|1703779.3.peg.319"/>
<comment type="cofactor">
    <cofactor evidence="6">
        <name>Mg(2+)</name>
        <dbReference type="ChEBI" id="CHEBI:18420"/>
    </cofactor>
</comment>
<evidence type="ECO:0000256" key="6">
    <source>
        <dbReference type="HAMAP-Rule" id="MF_00801"/>
    </source>
</evidence>
<evidence type="ECO:0000313" key="8">
    <source>
        <dbReference type="Proteomes" id="UP000051373"/>
    </source>
</evidence>
<proteinExistence type="inferred from homology"/>
<dbReference type="CDD" id="cd06559">
    <property type="entry name" value="Endonuclease_V"/>
    <property type="match status" value="1"/>
</dbReference>
<feature type="binding site" evidence="6">
    <location>
        <position position="101"/>
    </location>
    <ligand>
        <name>Mg(2+)</name>
        <dbReference type="ChEBI" id="CHEBI:18420"/>
    </ligand>
</feature>
<organism evidence="7 8">
    <name type="scientific">candidate division WOR_3 bacterium SM23_42</name>
    <dbReference type="NCBI Taxonomy" id="1703779"/>
    <lineage>
        <taxon>Bacteria</taxon>
        <taxon>Bacteria division WOR-3</taxon>
    </lineage>
</organism>
<keyword evidence="2 6" id="KW-0963">Cytoplasm</keyword>
<keyword evidence="4 6" id="KW-0255">Endonuclease</keyword>
<feature type="binding site" evidence="6">
    <location>
        <position position="35"/>
    </location>
    <ligand>
        <name>Mg(2+)</name>
        <dbReference type="ChEBI" id="CHEBI:18420"/>
    </ligand>
</feature>
<dbReference type="GO" id="GO:0006281">
    <property type="term" value="P:DNA repair"/>
    <property type="evidence" value="ECO:0007669"/>
    <property type="project" value="UniProtKB-UniRule"/>
</dbReference>
<dbReference type="GO" id="GO:0016891">
    <property type="term" value="F:RNA endonuclease activity producing 5'-phosphomonoesters, hydrolytic mechanism"/>
    <property type="evidence" value="ECO:0007669"/>
    <property type="project" value="TreeGrafter"/>
</dbReference>
<dbReference type="GO" id="GO:0003727">
    <property type="term" value="F:single-stranded RNA binding"/>
    <property type="evidence" value="ECO:0007669"/>
    <property type="project" value="TreeGrafter"/>
</dbReference>
<keyword evidence="3 6" id="KW-0540">Nuclease</keyword>
<dbReference type="GO" id="GO:0043737">
    <property type="term" value="F:deoxyribonuclease V activity"/>
    <property type="evidence" value="ECO:0007669"/>
    <property type="project" value="UniProtKB-UniRule"/>
</dbReference>
<dbReference type="PANTHER" id="PTHR28511:SF1">
    <property type="entry name" value="ENDONUCLEASE V"/>
    <property type="match status" value="1"/>
</dbReference>
<evidence type="ECO:0000256" key="4">
    <source>
        <dbReference type="ARBA" id="ARBA00022759"/>
    </source>
</evidence>
<feature type="site" description="Interaction with target DNA" evidence="6">
    <location>
        <position position="71"/>
    </location>
</feature>
<comment type="similarity">
    <text evidence="6">Belongs to the endonuclease V family.</text>
</comment>
<gene>
    <name evidence="6" type="primary">nfi</name>
    <name evidence="7" type="ORF">AMJ83_01185</name>
</gene>